<dbReference type="RefSeq" id="WP_179644218.1">
    <property type="nucleotide sequence ID" value="NZ_BAAAYY010000004.1"/>
</dbReference>
<dbReference type="InterPro" id="IPR004841">
    <property type="entry name" value="AA-permease/SLC12A_dom"/>
</dbReference>
<evidence type="ECO:0000313" key="7">
    <source>
        <dbReference type="EMBL" id="NYE48435.1"/>
    </source>
</evidence>
<evidence type="ECO:0000256" key="3">
    <source>
        <dbReference type="ARBA" id="ARBA00022989"/>
    </source>
</evidence>
<feature type="transmembrane region" description="Helical" evidence="5">
    <location>
        <begin position="226"/>
        <end position="248"/>
    </location>
</feature>
<name>A0A852TYM0_9ACTN</name>
<evidence type="ECO:0000256" key="4">
    <source>
        <dbReference type="ARBA" id="ARBA00023136"/>
    </source>
</evidence>
<accession>A0A852TYM0</accession>
<feature type="transmembrane region" description="Helical" evidence="5">
    <location>
        <begin position="125"/>
        <end position="145"/>
    </location>
</feature>
<feature type="transmembrane region" description="Helical" evidence="5">
    <location>
        <begin position="353"/>
        <end position="373"/>
    </location>
</feature>
<dbReference type="EMBL" id="JACCCC010000001">
    <property type="protein sequence ID" value="NYE48435.1"/>
    <property type="molecule type" value="Genomic_DNA"/>
</dbReference>
<evidence type="ECO:0000256" key="2">
    <source>
        <dbReference type="ARBA" id="ARBA00022692"/>
    </source>
</evidence>
<keyword evidence="3 5" id="KW-1133">Transmembrane helix</keyword>
<dbReference type="PANTHER" id="PTHR42770:SF8">
    <property type="entry name" value="PUTRESCINE IMPORTER PUUP"/>
    <property type="match status" value="1"/>
</dbReference>
<feature type="transmembrane region" description="Helical" evidence="5">
    <location>
        <begin position="47"/>
        <end position="66"/>
    </location>
</feature>
<feature type="transmembrane region" description="Helical" evidence="5">
    <location>
        <begin position="91"/>
        <end position="113"/>
    </location>
</feature>
<keyword evidence="2 5" id="KW-0812">Transmembrane</keyword>
<dbReference type="Proteomes" id="UP000589036">
    <property type="component" value="Unassembled WGS sequence"/>
</dbReference>
<dbReference type="PIRSF" id="PIRSF006060">
    <property type="entry name" value="AA_transporter"/>
    <property type="match status" value="1"/>
</dbReference>
<comment type="caution">
    <text evidence="7">The sequence shown here is derived from an EMBL/GenBank/DDBJ whole genome shotgun (WGS) entry which is preliminary data.</text>
</comment>
<feature type="transmembrane region" description="Helical" evidence="5">
    <location>
        <begin position="329"/>
        <end position="347"/>
    </location>
</feature>
<dbReference type="Gene3D" id="1.20.1740.10">
    <property type="entry name" value="Amino acid/polyamine transporter I"/>
    <property type="match status" value="1"/>
</dbReference>
<dbReference type="GO" id="GO:0016020">
    <property type="term" value="C:membrane"/>
    <property type="evidence" value="ECO:0007669"/>
    <property type="project" value="UniProtKB-SubCell"/>
</dbReference>
<sequence length="447" mass="46647">MTDVRPTQTGLDRSLGLGQVALIGLAYMTPLIVLGTFGVLAHTTGGAVPTAYLVTLVAMLFTAYSYGRMASAHPVAGSAYTYVGRSMDLRLGFLTGWAILLDYVFLPLVIWLIGASYLSARFPEVPMAVWIVAFIAVTTALNVLGIKVAARANLVLMAFQLLVLGVFVALSLADALRGPVDPMGPFTGDGTTQAMVAAGAALAAYSFVGFDAVTTLTEEARDPRRTIPRAVLITALACGLLFVVASYATQLAHPGGAFDDVDSAAFEIAADIGGRLFSSVFLAGLIVAQFASGLAAQATASRLLFAMGRDGTLPRRLFGAVQARLRTPVFNLVLVGVIGLGAIALDLTTSTSFINFGAFSAFTMVNLSVIAHWLRHRPGGGAGGVLAWVVVPLVGAVIDVYLLVNLDGHALLLGCCWLAAGVVLLAILTRGFRGPVPRMSMDEEAAP</sequence>
<feature type="transmembrane region" description="Helical" evidence="5">
    <location>
        <begin position="385"/>
        <end position="404"/>
    </location>
</feature>
<evidence type="ECO:0000256" key="5">
    <source>
        <dbReference type="SAM" id="Phobius"/>
    </source>
</evidence>
<feature type="domain" description="Amino acid permease/ SLC12A" evidence="6">
    <location>
        <begin position="20"/>
        <end position="370"/>
    </location>
</feature>
<feature type="transmembrane region" description="Helical" evidence="5">
    <location>
        <begin position="193"/>
        <end position="214"/>
    </location>
</feature>
<evidence type="ECO:0000256" key="1">
    <source>
        <dbReference type="ARBA" id="ARBA00004141"/>
    </source>
</evidence>
<dbReference type="AlphaFoldDB" id="A0A852TYM0"/>
<dbReference type="GO" id="GO:0055085">
    <property type="term" value="P:transmembrane transport"/>
    <property type="evidence" value="ECO:0007669"/>
    <property type="project" value="InterPro"/>
</dbReference>
<feature type="transmembrane region" description="Helical" evidence="5">
    <location>
        <begin position="280"/>
        <end position="308"/>
    </location>
</feature>
<reference evidence="7 8" key="1">
    <citation type="submission" date="2020-07" db="EMBL/GenBank/DDBJ databases">
        <title>Sequencing the genomes of 1000 actinobacteria strains.</title>
        <authorList>
            <person name="Klenk H.-P."/>
        </authorList>
    </citation>
    <scope>NUCLEOTIDE SEQUENCE [LARGE SCALE GENOMIC DNA]</scope>
    <source>
        <strain evidence="7 8">CXB654</strain>
    </source>
</reference>
<evidence type="ECO:0000259" key="6">
    <source>
        <dbReference type="Pfam" id="PF00324"/>
    </source>
</evidence>
<comment type="subcellular location">
    <subcellularLocation>
        <location evidence="1">Membrane</location>
        <topology evidence="1">Multi-pass membrane protein</topology>
    </subcellularLocation>
</comment>
<feature type="transmembrane region" description="Helical" evidence="5">
    <location>
        <begin position="152"/>
        <end position="173"/>
    </location>
</feature>
<organism evidence="7 8">
    <name type="scientific">Spinactinospora alkalitolerans</name>
    <dbReference type="NCBI Taxonomy" id="687207"/>
    <lineage>
        <taxon>Bacteria</taxon>
        <taxon>Bacillati</taxon>
        <taxon>Actinomycetota</taxon>
        <taxon>Actinomycetes</taxon>
        <taxon>Streptosporangiales</taxon>
        <taxon>Nocardiopsidaceae</taxon>
        <taxon>Spinactinospora</taxon>
    </lineage>
</organism>
<dbReference type="InterPro" id="IPR050367">
    <property type="entry name" value="APC_superfamily"/>
</dbReference>
<dbReference type="PANTHER" id="PTHR42770">
    <property type="entry name" value="AMINO ACID TRANSPORTER-RELATED"/>
    <property type="match status" value="1"/>
</dbReference>
<dbReference type="Pfam" id="PF00324">
    <property type="entry name" value="AA_permease"/>
    <property type="match status" value="1"/>
</dbReference>
<keyword evidence="4 5" id="KW-0472">Membrane</keyword>
<protein>
    <submittedName>
        <fullName evidence="7">Amino acid transporter</fullName>
    </submittedName>
</protein>
<evidence type="ECO:0000313" key="8">
    <source>
        <dbReference type="Proteomes" id="UP000589036"/>
    </source>
</evidence>
<feature type="transmembrane region" description="Helical" evidence="5">
    <location>
        <begin position="20"/>
        <end position="41"/>
    </location>
</feature>
<keyword evidence="8" id="KW-1185">Reference proteome</keyword>
<feature type="transmembrane region" description="Helical" evidence="5">
    <location>
        <begin position="410"/>
        <end position="429"/>
    </location>
</feature>
<proteinExistence type="predicted"/>
<gene>
    <name evidence="7" type="ORF">HDA32_003555</name>
</gene>